<name>A0AA39X1P0_9PEZI</name>
<evidence type="ECO:0000313" key="2">
    <source>
        <dbReference type="EMBL" id="KAK0625664.1"/>
    </source>
</evidence>
<comment type="caution">
    <text evidence="2">The sequence shown here is derived from an EMBL/GenBank/DDBJ whole genome shotgun (WGS) entry which is preliminary data.</text>
</comment>
<feature type="signal peptide" evidence="1">
    <location>
        <begin position="1"/>
        <end position="17"/>
    </location>
</feature>
<dbReference type="AlphaFoldDB" id="A0AA39X1P0"/>
<accession>A0AA39X1P0</accession>
<protein>
    <submittedName>
        <fullName evidence="2">Uncharacterized protein</fullName>
    </submittedName>
</protein>
<sequence>MILRGLAGGLLVPLVAAAALRPRQDEDTRPYRILQIDVQARVLLQPIVVDTFVRRATELAVFPGLTIPVTDAPTLVDTTVTGTTITHVTSYRTIVTKRPEGTQSPPPTGSSTLPNATFILPSATFPPSISILPTRLPFPSSSIFSASDDSSDFTFSFSEDELTIIIFNVVLYNFEVIIYDILQGFAQRAIILKFHVIIYKVFDILDCYVIVDCCPDSTCGESFGSAE</sequence>
<dbReference type="Proteomes" id="UP001175001">
    <property type="component" value="Unassembled WGS sequence"/>
</dbReference>
<keyword evidence="3" id="KW-1185">Reference proteome</keyword>
<evidence type="ECO:0000256" key="1">
    <source>
        <dbReference type="SAM" id="SignalP"/>
    </source>
</evidence>
<dbReference type="EMBL" id="JAUJDW010000138">
    <property type="protein sequence ID" value="KAK0625664.1"/>
    <property type="molecule type" value="Genomic_DNA"/>
</dbReference>
<organism evidence="2 3">
    <name type="scientific">Lasiodiplodia hormozganensis</name>
    <dbReference type="NCBI Taxonomy" id="869390"/>
    <lineage>
        <taxon>Eukaryota</taxon>
        <taxon>Fungi</taxon>
        <taxon>Dikarya</taxon>
        <taxon>Ascomycota</taxon>
        <taxon>Pezizomycotina</taxon>
        <taxon>Dothideomycetes</taxon>
        <taxon>Dothideomycetes incertae sedis</taxon>
        <taxon>Botryosphaeriales</taxon>
        <taxon>Botryosphaeriaceae</taxon>
        <taxon>Lasiodiplodia</taxon>
    </lineage>
</organism>
<keyword evidence="1" id="KW-0732">Signal</keyword>
<feature type="chain" id="PRO_5041445321" evidence="1">
    <location>
        <begin position="18"/>
        <end position="227"/>
    </location>
</feature>
<proteinExistence type="predicted"/>
<evidence type="ECO:0000313" key="3">
    <source>
        <dbReference type="Proteomes" id="UP001175001"/>
    </source>
</evidence>
<reference evidence="2" key="1">
    <citation type="submission" date="2023-06" db="EMBL/GenBank/DDBJ databases">
        <title>Multi-omics analyses reveal the molecular pathogenesis toolkit of Lasiodiplodia hormozganensis, a cross-kingdom pathogen.</title>
        <authorList>
            <person name="Felix C."/>
            <person name="Meneses R."/>
            <person name="Goncalves M.F.M."/>
            <person name="Tilleman L."/>
            <person name="Duarte A.S."/>
            <person name="Jorrin-Novo J.V."/>
            <person name="Van De Peer Y."/>
            <person name="Deforce D."/>
            <person name="Van Nieuwerburgh F."/>
            <person name="Esteves A.C."/>
            <person name="Alves A."/>
        </authorList>
    </citation>
    <scope>NUCLEOTIDE SEQUENCE</scope>
    <source>
        <strain evidence="2">CBS 339.90</strain>
    </source>
</reference>
<gene>
    <name evidence="2" type="ORF">DIS24_g11023</name>
</gene>